<name>A0A151ZG72_TIELA</name>
<dbReference type="SMART" id="SM00385">
    <property type="entry name" value="CYCLIN"/>
    <property type="match status" value="2"/>
</dbReference>
<evidence type="ECO:0000313" key="5">
    <source>
        <dbReference type="Proteomes" id="UP000076078"/>
    </source>
</evidence>
<dbReference type="InterPro" id="IPR006671">
    <property type="entry name" value="Cyclin_N"/>
</dbReference>
<feature type="domain" description="Cyclin-like" evidence="3">
    <location>
        <begin position="35"/>
        <end position="128"/>
    </location>
</feature>
<reference evidence="4 5" key="1">
    <citation type="submission" date="2015-12" db="EMBL/GenBank/DDBJ databases">
        <title>Dictyostelia acquired genes for synthesis and detection of signals that induce cell-type specialization by lateral gene transfer from prokaryotes.</title>
        <authorList>
            <person name="Gloeckner G."/>
            <person name="Schaap P."/>
        </authorList>
    </citation>
    <scope>NUCLEOTIDE SEQUENCE [LARGE SCALE GENOMIC DNA]</scope>
    <source>
        <strain evidence="4 5">TK</strain>
    </source>
</reference>
<comment type="caution">
    <text evidence="4">The sequence shown here is derived from an EMBL/GenBank/DDBJ whole genome shotgun (WGS) entry which is preliminary data.</text>
</comment>
<dbReference type="Pfam" id="PF21797">
    <property type="entry name" value="CycT2-like_C"/>
    <property type="match status" value="1"/>
</dbReference>
<feature type="domain" description="Cyclin-like" evidence="3">
    <location>
        <begin position="148"/>
        <end position="234"/>
    </location>
</feature>
<dbReference type="PANTHER" id="PTHR10026">
    <property type="entry name" value="CYCLIN"/>
    <property type="match status" value="1"/>
</dbReference>
<keyword evidence="5" id="KW-1185">Reference proteome</keyword>
<evidence type="ECO:0000259" key="3">
    <source>
        <dbReference type="SMART" id="SM00385"/>
    </source>
</evidence>
<dbReference type="InterPro" id="IPR036915">
    <property type="entry name" value="Cyclin-like_sf"/>
</dbReference>
<dbReference type="AlphaFoldDB" id="A0A151ZG72"/>
<dbReference type="CDD" id="cd20530">
    <property type="entry name" value="CYCLIN_CCNK_rpt1"/>
    <property type="match status" value="1"/>
</dbReference>
<feature type="compositionally biased region" description="Polar residues" evidence="2">
    <location>
        <begin position="269"/>
        <end position="322"/>
    </location>
</feature>
<dbReference type="EMBL" id="LODT01000028">
    <property type="protein sequence ID" value="KYQ92971.1"/>
    <property type="molecule type" value="Genomic_DNA"/>
</dbReference>
<feature type="compositionally biased region" description="Low complexity" evidence="2">
    <location>
        <begin position="242"/>
        <end position="255"/>
    </location>
</feature>
<organism evidence="4 5">
    <name type="scientific">Tieghemostelium lacteum</name>
    <name type="common">Slime mold</name>
    <name type="synonym">Dictyostelium lacteum</name>
    <dbReference type="NCBI Taxonomy" id="361077"/>
    <lineage>
        <taxon>Eukaryota</taxon>
        <taxon>Amoebozoa</taxon>
        <taxon>Evosea</taxon>
        <taxon>Eumycetozoa</taxon>
        <taxon>Dictyostelia</taxon>
        <taxon>Dictyosteliales</taxon>
        <taxon>Raperosteliaceae</taxon>
        <taxon>Tieghemostelium</taxon>
    </lineage>
</organism>
<proteinExistence type="inferred from homology"/>
<dbReference type="Proteomes" id="UP000076078">
    <property type="component" value="Unassembled WGS sequence"/>
</dbReference>
<accession>A0A151ZG72</accession>
<dbReference type="InterPro" id="IPR043198">
    <property type="entry name" value="Cyclin/Ssn8"/>
</dbReference>
<evidence type="ECO:0000256" key="2">
    <source>
        <dbReference type="SAM" id="MobiDB-lite"/>
    </source>
</evidence>
<dbReference type="GO" id="GO:0016538">
    <property type="term" value="F:cyclin-dependent protein serine/threonine kinase regulator activity"/>
    <property type="evidence" value="ECO:0007669"/>
    <property type="project" value="InterPro"/>
</dbReference>
<protein>
    <submittedName>
        <fullName evidence="4">Putative K-type cyclin</fullName>
    </submittedName>
</protein>
<dbReference type="CDD" id="cd20531">
    <property type="entry name" value="CYCLIN_CCNK_rpt2"/>
    <property type="match status" value="1"/>
</dbReference>
<sequence length="344" mass="39080">MSSNYNNNWYFTKKQVQKHFGDSKHEILYRRSSATFIQEVGIKLKLPQLTIATAIAYFHRFFIRHQLKDHDRYIVSTACLFLAGKVEEAHRTLVDVINISYRIKNKITTPGYEMDKNELDDIKRKILVSEHQILTTIAFDLAVEHPYKCLLEYIKHIGGSKHLCQVAWNFVNDSLRTTLCLHYPPDLISYASVYLATKFLNLQLSSGGDVKKQWWEILNIKLEVLEDISKQILDLYEPVPNGNASATSGTSTSSAPLTPNGKHKESPLKSESSASNGAVTPQMEVTIQPLKTETTPTITDRESSPNAKRSQPPYNLETNQPKDNLYTPYKKPHNSESPGSLKQE</sequence>
<keyword evidence="1" id="KW-0195">Cyclin</keyword>
<gene>
    <name evidence="4" type="ORF">DLAC_05572</name>
</gene>
<dbReference type="Pfam" id="PF00134">
    <property type="entry name" value="Cyclin_N"/>
    <property type="match status" value="1"/>
</dbReference>
<dbReference type="Gene3D" id="1.10.472.10">
    <property type="entry name" value="Cyclin-like"/>
    <property type="match status" value="2"/>
</dbReference>
<comment type="similarity">
    <text evidence="1">Belongs to the cyclin family.</text>
</comment>
<dbReference type="STRING" id="361077.A0A151ZG72"/>
<dbReference type="FunCoup" id="A0A151ZG72">
    <property type="interactions" value="219"/>
</dbReference>
<evidence type="ECO:0000256" key="1">
    <source>
        <dbReference type="RuleBase" id="RU000383"/>
    </source>
</evidence>
<feature type="region of interest" description="Disordered" evidence="2">
    <location>
        <begin position="242"/>
        <end position="344"/>
    </location>
</feature>
<evidence type="ECO:0000313" key="4">
    <source>
        <dbReference type="EMBL" id="KYQ92971.1"/>
    </source>
</evidence>
<dbReference type="OrthoDB" id="10264655at2759"/>
<feature type="compositionally biased region" description="Polar residues" evidence="2">
    <location>
        <begin position="335"/>
        <end position="344"/>
    </location>
</feature>
<dbReference type="GO" id="GO:0006357">
    <property type="term" value="P:regulation of transcription by RNA polymerase II"/>
    <property type="evidence" value="ECO:0007669"/>
    <property type="project" value="InterPro"/>
</dbReference>
<dbReference type="InParanoid" id="A0A151ZG72"/>
<dbReference type="OMA" id="PTMHHIG"/>
<dbReference type="SUPFAM" id="SSF47954">
    <property type="entry name" value="Cyclin-like"/>
    <property type="match status" value="2"/>
</dbReference>
<dbReference type="InterPro" id="IPR013763">
    <property type="entry name" value="Cyclin-like_dom"/>
</dbReference>